<evidence type="ECO:0000256" key="1">
    <source>
        <dbReference type="SAM" id="MobiDB-lite"/>
    </source>
</evidence>
<dbReference type="Pfam" id="PF18545">
    <property type="entry name" value="HalOD1"/>
    <property type="match status" value="1"/>
</dbReference>
<keyword evidence="5" id="KW-1185">Reference proteome</keyword>
<dbReference type="GeneID" id="39857545"/>
<feature type="transmembrane region" description="Helical" evidence="2">
    <location>
        <begin position="15"/>
        <end position="34"/>
    </location>
</feature>
<dbReference type="RefSeq" id="WP_103990205.1">
    <property type="nucleotide sequence ID" value="NZ_CP031311.1"/>
</dbReference>
<keyword evidence="2" id="KW-0812">Transmembrane</keyword>
<keyword evidence="2" id="KW-0472">Membrane</keyword>
<feature type="transmembrane region" description="Helical" evidence="2">
    <location>
        <begin position="108"/>
        <end position="127"/>
    </location>
</feature>
<gene>
    <name evidence="4" type="ORF">SAMN04488133_0427</name>
</gene>
<dbReference type="OrthoDB" id="221929at2157"/>
<reference evidence="4 5" key="1">
    <citation type="submission" date="2016-10" db="EMBL/GenBank/DDBJ databases">
        <authorList>
            <person name="de Groot N.N."/>
        </authorList>
    </citation>
    <scope>NUCLEOTIDE SEQUENCE [LARGE SCALE GENOMIC DNA]</scope>
    <source>
        <strain evidence="4 5">CGMCC 1.10331</strain>
    </source>
</reference>
<proteinExistence type="predicted"/>
<dbReference type="AlphaFoldDB" id="A0A1H5TYZ7"/>
<organism evidence="4 5">
    <name type="scientific">Halobellus limi</name>
    <dbReference type="NCBI Taxonomy" id="699433"/>
    <lineage>
        <taxon>Archaea</taxon>
        <taxon>Methanobacteriati</taxon>
        <taxon>Methanobacteriota</taxon>
        <taxon>Stenosarchaea group</taxon>
        <taxon>Halobacteria</taxon>
        <taxon>Halobacteriales</taxon>
        <taxon>Haloferacaceae</taxon>
        <taxon>Halobellus</taxon>
    </lineage>
</organism>
<accession>A0A1H5TYZ7</accession>
<feature type="transmembrane region" description="Helical" evidence="2">
    <location>
        <begin position="40"/>
        <end position="59"/>
    </location>
</feature>
<evidence type="ECO:0000259" key="3">
    <source>
        <dbReference type="Pfam" id="PF18545"/>
    </source>
</evidence>
<dbReference type="EMBL" id="FNVN01000001">
    <property type="protein sequence ID" value="SEF68013.1"/>
    <property type="molecule type" value="Genomic_DNA"/>
</dbReference>
<dbReference type="InterPro" id="IPR040624">
    <property type="entry name" value="HalOD1"/>
</dbReference>
<evidence type="ECO:0000313" key="4">
    <source>
        <dbReference type="EMBL" id="SEF68013.1"/>
    </source>
</evidence>
<feature type="transmembrane region" description="Helical" evidence="2">
    <location>
        <begin position="79"/>
        <end position="96"/>
    </location>
</feature>
<evidence type="ECO:0000313" key="5">
    <source>
        <dbReference type="Proteomes" id="UP000236740"/>
    </source>
</evidence>
<name>A0A1H5TYZ7_9EURY</name>
<evidence type="ECO:0000256" key="2">
    <source>
        <dbReference type="SAM" id="Phobius"/>
    </source>
</evidence>
<sequence length="240" mass="26440">MSIDLLRRQPFPSEYHLLLFTGLNAAAAGGYLLYSPEPVLWDLLVVLVPLGVSLGLGLFTLRLRRRQLETDQVNRIVKWGWVGTVAAAAIAGWMIALHHVNSAPIGGVIDQTLILISVGIGAGVFVGRTRARTHPAPSPSRRRSAGGRRPVPDRDRVLAENSWVTQPGDDPILETVVQTLADADGVDPLELEPIHTHIDPDLFARLLQQEDSEWQLLFYTDEYAVQISSVGTVTVYEREL</sequence>
<dbReference type="Proteomes" id="UP000236740">
    <property type="component" value="Unassembled WGS sequence"/>
</dbReference>
<protein>
    <recommendedName>
        <fullName evidence="3">Halobacterial output domain-containing protein</fullName>
    </recommendedName>
</protein>
<feature type="domain" description="Halobacterial output" evidence="3">
    <location>
        <begin position="169"/>
        <end position="236"/>
    </location>
</feature>
<keyword evidence="2" id="KW-1133">Transmembrane helix</keyword>
<feature type="region of interest" description="Disordered" evidence="1">
    <location>
        <begin position="131"/>
        <end position="153"/>
    </location>
</feature>